<dbReference type="AlphaFoldDB" id="A0A433D7C0"/>
<accession>A0A433D7C0</accession>
<gene>
    <name evidence="2" type="ORF">BC936DRAFT_146575</name>
</gene>
<comment type="caution">
    <text evidence="2">The sequence shown here is derived from an EMBL/GenBank/DDBJ whole genome shotgun (WGS) entry which is preliminary data.</text>
</comment>
<keyword evidence="3" id="KW-1185">Reference proteome</keyword>
<feature type="compositionally biased region" description="Polar residues" evidence="1">
    <location>
        <begin position="35"/>
        <end position="50"/>
    </location>
</feature>
<evidence type="ECO:0000313" key="3">
    <source>
        <dbReference type="Proteomes" id="UP000268093"/>
    </source>
</evidence>
<dbReference type="EMBL" id="RBNI01005406">
    <property type="protein sequence ID" value="RUP46739.1"/>
    <property type="molecule type" value="Genomic_DNA"/>
</dbReference>
<proteinExistence type="predicted"/>
<sequence>MRASSSSEIQITRTFGARLWWNQWQRSSSVTSTEILPPNSLLSSTATNSGSKAPSPATAPVAASRSNFSSSPPRTLVQWLTTTLNSRCLCIELPDVDAGASGPMTSNAAGAVAAGASGALVAAEAHARDEWAELLRRG</sequence>
<organism evidence="2 3">
    <name type="scientific">Jimgerdemannia flammicorona</name>
    <dbReference type="NCBI Taxonomy" id="994334"/>
    <lineage>
        <taxon>Eukaryota</taxon>
        <taxon>Fungi</taxon>
        <taxon>Fungi incertae sedis</taxon>
        <taxon>Mucoromycota</taxon>
        <taxon>Mucoromycotina</taxon>
        <taxon>Endogonomycetes</taxon>
        <taxon>Endogonales</taxon>
        <taxon>Endogonaceae</taxon>
        <taxon>Jimgerdemannia</taxon>
    </lineage>
</organism>
<evidence type="ECO:0000313" key="2">
    <source>
        <dbReference type="EMBL" id="RUP46739.1"/>
    </source>
</evidence>
<feature type="region of interest" description="Disordered" evidence="1">
    <location>
        <begin position="35"/>
        <end position="73"/>
    </location>
</feature>
<feature type="compositionally biased region" description="Low complexity" evidence="1">
    <location>
        <begin position="51"/>
        <end position="64"/>
    </location>
</feature>
<evidence type="ECO:0000256" key="1">
    <source>
        <dbReference type="SAM" id="MobiDB-lite"/>
    </source>
</evidence>
<name>A0A433D7C0_9FUNG</name>
<reference evidence="2 3" key="1">
    <citation type="journal article" date="2018" name="New Phytol.">
        <title>Phylogenomics of Endogonaceae and evolution of mycorrhizas within Mucoromycota.</title>
        <authorList>
            <person name="Chang Y."/>
            <person name="Desiro A."/>
            <person name="Na H."/>
            <person name="Sandor L."/>
            <person name="Lipzen A."/>
            <person name="Clum A."/>
            <person name="Barry K."/>
            <person name="Grigoriev I.V."/>
            <person name="Martin F.M."/>
            <person name="Stajich J.E."/>
            <person name="Smith M.E."/>
            <person name="Bonito G."/>
            <person name="Spatafora J.W."/>
        </authorList>
    </citation>
    <scope>NUCLEOTIDE SEQUENCE [LARGE SCALE GENOMIC DNA]</scope>
    <source>
        <strain evidence="2 3">GMNB39</strain>
    </source>
</reference>
<dbReference type="Proteomes" id="UP000268093">
    <property type="component" value="Unassembled WGS sequence"/>
</dbReference>
<protein>
    <submittedName>
        <fullName evidence="2">Uncharacterized protein</fullName>
    </submittedName>
</protein>